<dbReference type="OrthoDB" id="9811471at2"/>
<evidence type="ECO:0000313" key="2">
    <source>
        <dbReference type="EMBL" id="RRH72398.1"/>
    </source>
</evidence>
<comment type="caution">
    <text evidence="2">The sequence shown here is derived from an EMBL/GenBank/DDBJ whole genome shotgun (WGS) entry which is preliminary data.</text>
</comment>
<feature type="domain" description="Amidase" evidence="1">
    <location>
        <begin position="30"/>
        <end position="445"/>
    </location>
</feature>
<evidence type="ECO:0000313" key="3">
    <source>
        <dbReference type="Proteomes" id="UP000282125"/>
    </source>
</evidence>
<reference evidence="2 3" key="1">
    <citation type="submission" date="2018-11" db="EMBL/GenBank/DDBJ databases">
        <title>Gemmobacter sp. nov., YIM 102744-1 draft genome.</title>
        <authorList>
            <person name="Li G."/>
            <person name="Jiang Y."/>
        </authorList>
    </citation>
    <scope>NUCLEOTIDE SEQUENCE [LARGE SCALE GENOMIC DNA]</scope>
    <source>
        <strain evidence="2 3">YIM 102744-1</strain>
    </source>
</reference>
<evidence type="ECO:0000259" key="1">
    <source>
        <dbReference type="Pfam" id="PF01425"/>
    </source>
</evidence>
<dbReference type="Gene3D" id="3.90.1300.10">
    <property type="entry name" value="Amidase signature (AS) domain"/>
    <property type="match status" value="1"/>
</dbReference>
<dbReference type="Proteomes" id="UP000282125">
    <property type="component" value="Unassembled WGS sequence"/>
</dbReference>
<dbReference type="PANTHER" id="PTHR11895:SF169">
    <property type="entry name" value="GLUTAMYL-TRNA(GLN) AMIDOTRANSFERASE"/>
    <property type="match status" value="1"/>
</dbReference>
<dbReference type="InterPro" id="IPR023631">
    <property type="entry name" value="Amidase_dom"/>
</dbReference>
<proteinExistence type="predicted"/>
<keyword evidence="2" id="KW-0378">Hydrolase</keyword>
<name>A0A3P3DIF1_9RHOB</name>
<dbReference type="InterPro" id="IPR000120">
    <property type="entry name" value="Amidase"/>
</dbReference>
<dbReference type="AlphaFoldDB" id="A0A3P3DIF1"/>
<dbReference type="PANTHER" id="PTHR11895">
    <property type="entry name" value="TRANSAMIDASE"/>
    <property type="match status" value="1"/>
</dbReference>
<dbReference type="EMBL" id="RRAZ01000024">
    <property type="protein sequence ID" value="RRH72398.1"/>
    <property type="molecule type" value="Genomic_DNA"/>
</dbReference>
<dbReference type="GO" id="GO:0016787">
    <property type="term" value="F:hydrolase activity"/>
    <property type="evidence" value="ECO:0007669"/>
    <property type="project" value="UniProtKB-KW"/>
</dbReference>
<dbReference type="RefSeq" id="WP_124965860.1">
    <property type="nucleotide sequence ID" value="NZ_RRAZ01000024.1"/>
</dbReference>
<dbReference type="Gene3D" id="1.20.58.1700">
    <property type="match status" value="1"/>
</dbReference>
<dbReference type="InterPro" id="IPR036928">
    <property type="entry name" value="AS_sf"/>
</dbReference>
<organism evidence="2 3">
    <name type="scientific">Falsigemmobacter faecalis</name>
    <dbReference type="NCBI Taxonomy" id="2488730"/>
    <lineage>
        <taxon>Bacteria</taxon>
        <taxon>Pseudomonadati</taxon>
        <taxon>Pseudomonadota</taxon>
        <taxon>Alphaproteobacteria</taxon>
        <taxon>Rhodobacterales</taxon>
        <taxon>Paracoccaceae</taxon>
        <taxon>Falsigemmobacter</taxon>
    </lineage>
</organism>
<keyword evidence="3" id="KW-1185">Reference proteome</keyword>
<protein>
    <submittedName>
        <fullName evidence="2">Allophanate hydrolase</fullName>
    </submittedName>
</protein>
<dbReference type="Pfam" id="PF01425">
    <property type="entry name" value="Amidase"/>
    <property type="match status" value="1"/>
</dbReference>
<accession>A0A3P3DIF1</accession>
<dbReference type="SUPFAM" id="SSF75304">
    <property type="entry name" value="Amidase signature (AS) enzymes"/>
    <property type="match status" value="1"/>
</dbReference>
<gene>
    <name evidence="2" type="ORF">EG244_14910</name>
</gene>
<sequence length="470" mass="50692">MTLTWDPMTGSLDLATLRRAFDGGLTPTALINAVYDRIEARGEDHVWITLFPREEVLARAADLEAKGRSDDQPFWGLPFGVKDNFVMKGVPAYSAVKAWKHIPQETSCTIQKLQDLGAIALGTQNMDQLGMGLVGVRTDFGIPASVFDKDYISGGSSSGAGVSVGAGLVSFAAANDAAGSGRVPPALNAIVGYKPTPGLVPRAGKSPAGMCGSDNMLTLSVADAVELHNAWFTWDPSDPNSKPEAEAFRITLAPIPAAFRFAIPDQQSIFFDGDAEAEKLFRHSVEVLKSLGGEAVEVDVSDYLTVARMLYEGVFIAQRHANFHQRFDQDPSALHPATAEILSWGAKWTATEVFKQMYIVNAAKQNFRKLLKEVDFLVTPTTPTTYTIARLEADNIRLNANMGSYTNFVNLLDLPAISVPAGRRPDGLSLGTMLIGGTLEDEKICRFGHALQSAMNLPVGITGTRPSEMI</sequence>